<dbReference type="PROSITE" id="PS51257">
    <property type="entry name" value="PROKAR_LIPOPROTEIN"/>
    <property type="match status" value="1"/>
</dbReference>
<proteinExistence type="predicted"/>
<name>A0ABU9X666_9GAMM</name>
<reference evidence="1 2" key="1">
    <citation type="submission" date="2024-05" db="EMBL/GenBank/DDBJ databases">
        <authorList>
            <person name="Kim H.-Y."/>
            <person name="Kim E."/>
            <person name="Cai Y."/>
            <person name="Yang S.-M."/>
            <person name="Lee W."/>
        </authorList>
    </citation>
    <scope>NUCLEOTIDE SEQUENCE [LARGE SCALE GENOMIC DNA]</scope>
    <source>
        <strain evidence="1 2">FBL11</strain>
    </source>
</reference>
<keyword evidence="2" id="KW-1185">Reference proteome</keyword>
<evidence type="ECO:0008006" key="3">
    <source>
        <dbReference type="Google" id="ProtNLM"/>
    </source>
</evidence>
<dbReference type="EMBL" id="JBDGHN010000002">
    <property type="protein sequence ID" value="MEN2750890.1"/>
    <property type="molecule type" value="Genomic_DNA"/>
</dbReference>
<gene>
    <name evidence="1" type="ORF">AAIR29_04505</name>
</gene>
<evidence type="ECO:0000313" key="2">
    <source>
        <dbReference type="Proteomes" id="UP001461960"/>
    </source>
</evidence>
<comment type="caution">
    <text evidence="1">The sequence shown here is derived from an EMBL/GenBank/DDBJ whole genome shotgun (WGS) entry which is preliminary data.</text>
</comment>
<evidence type="ECO:0000313" key="1">
    <source>
        <dbReference type="EMBL" id="MEN2750890.1"/>
    </source>
</evidence>
<sequence>MMPSSRFDISKSYLYKLSATVCFASILVTTGCQSSAESNATVTHQSNGNSSTTVVSDISQQTLRQQALRIQRALANNDYARITNDIHPTRGVRFSMYAYVRSESDKVFSREQYAQYLKQPNIRFTWGELDGTGNPLIISLPEYLATWVDAQKYNNSAISINEFRQTGGMINNLRDIYQHSDVVEFYYKGSEEYDGMDWRIMRLVFDDYQGKRYLVAIINDQWTV</sequence>
<dbReference type="RefSeq" id="WP_299220744.1">
    <property type="nucleotide sequence ID" value="NZ_JBDGHN010000002.1"/>
</dbReference>
<protein>
    <recommendedName>
        <fullName evidence="3">Lipoprotein</fullName>
    </recommendedName>
</protein>
<dbReference type="Proteomes" id="UP001461960">
    <property type="component" value="Unassembled WGS sequence"/>
</dbReference>
<accession>A0ABU9X666</accession>
<organism evidence="1 2">
    <name type="scientific">Psychrobacter saeujeotis</name>
    <dbReference type="NCBI Taxonomy" id="3143436"/>
    <lineage>
        <taxon>Bacteria</taxon>
        <taxon>Pseudomonadati</taxon>
        <taxon>Pseudomonadota</taxon>
        <taxon>Gammaproteobacteria</taxon>
        <taxon>Moraxellales</taxon>
        <taxon>Moraxellaceae</taxon>
        <taxon>Psychrobacter</taxon>
    </lineage>
</organism>